<dbReference type="AlphaFoldDB" id="A0A1G7S0S3"/>
<sequence>MQLYMKQKMWSFKQDFDIYDENQRPVYRVDSKLISFGRKTKILDVQSGQVLCEVNQKVFSLFPTVDVIQEGEFFCRIRKQFTFFKPKYSVQGVDWVVDGSIFEHDYTIWDSNGDKIARIKKKFLAWSDTFEMDIKNEEVDTVLILATILAIDLAMDLSSN</sequence>
<dbReference type="SUPFAM" id="SSF54518">
    <property type="entry name" value="Tubby C-terminal domain-like"/>
    <property type="match status" value="1"/>
</dbReference>
<name>A0A1G7S0S3_9LACT</name>
<keyword evidence="3" id="KW-1185">Reference proteome</keyword>
<protein>
    <submittedName>
        <fullName evidence="2">Uncharacterized protein YxjI</fullName>
    </submittedName>
</protein>
<dbReference type="InterPro" id="IPR038595">
    <property type="entry name" value="LOR_sf"/>
</dbReference>
<proteinExistence type="inferred from homology"/>
<dbReference type="PANTHER" id="PTHR31087">
    <property type="match status" value="1"/>
</dbReference>
<dbReference type="RefSeq" id="WP_090289653.1">
    <property type="nucleotide sequence ID" value="NZ_FNCK01000003.1"/>
</dbReference>
<accession>A0A1G7S0S3</accession>
<evidence type="ECO:0000313" key="3">
    <source>
        <dbReference type="Proteomes" id="UP000199708"/>
    </source>
</evidence>
<evidence type="ECO:0000313" key="2">
    <source>
        <dbReference type="EMBL" id="SDG16623.1"/>
    </source>
</evidence>
<dbReference type="Gene3D" id="2.40.160.200">
    <property type="entry name" value="LURP1-related"/>
    <property type="match status" value="1"/>
</dbReference>
<comment type="similarity">
    <text evidence="1">Belongs to the LOR family.</text>
</comment>
<dbReference type="PANTHER" id="PTHR31087:SF161">
    <property type="entry name" value="TUBBY C 2 FAMILY PROTEIN"/>
    <property type="match status" value="1"/>
</dbReference>
<dbReference type="STRING" id="120956.SAMN05421791_103251"/>
<gene>
    <name evidence="2" type="ORF">SAMN05421791_103251</name>
</gene>
<dbReference type="OrthoDB" id="652307at2"/>
<dbReference type="InterPro" id="IPR025659">
    <property type="entry name" value="Tubby-like_C"/>
</dbReference>
<dbReference type="Pfam" id="PF04525">
    <property type="entry name" value="LOR"/>
    <property type="match status" value="1"/>
</dbReference>
<organism evidence="2 3">
    <name type="scientific">Facklamia miroungae</name>
    <dbReference type="NCBI Taxonomy" id="120956"/>
    <lineage>
        <taxon>Bacteria</taxon>
        <taxon>Bacillati</taxon>
        <taxon>Bacillota</taxon>
        <taxon>Bacilli</taxon>
        <taxon>Lactobacillales</taxon>
        <taxon>Aerococcaceae</taxon>
        <taxon>Facklamia</taxon>
    </lineage>
</organism>
<evidence type="ECO:0000256" key="1">
    <source>
        <dbReference type="ARBA" id="ARBA00005437"/>
    </source>
</evidence>
<reference evidence="2 3" key="1">
    <citation type="submission" date="2016-10" db="EMBL/GenBank/DDBJ databases">
        <authorList>
            <person name="de Groot N.N."/>
        </authorList>
    </citation>
    <scope>NUCLEOTIDE SEQUENCE [LARGE SCALE GENOMIC DNA]</scope>
    <source>
        <strain evidence="2 3">ATCC BAA-466</strain>
    </source>
</reference>
<dbReference type="InterPro" id="IPR007612">
    <property type="entry name" value="LOR"/>
</dbReference>
<dbReference type="Proteomes" id="UP000199708">
    <property type="component" value="Unassembled WGS sequence"/>
</dbReference>
<dbReference type="EMBL" id="FNCK01000003">
    <property type="protein sequence ID" value="SDG16623.1"/>
    <property type="molecule type" value="Genomic_DNA"/>
</dbReference>